<feature type="binding site" evidence="10">
    <location>
        <position position="179"/>
    </location>
    <ligand>
        <name>Mg(2+)</name>
        <dbReference type="ChEBI" id="CHEBI:18420"/>
    </ligand>
</feature>
<dbReference type="Pfam" id="PF02780">
    <property type="entry name" value="Transketolase_C"/>
    <property type="match status" value="1"/>
</dbReference>
<keyword evidence="8 10" id="KW-0786">Thiamine pyrophosphate</keyword>
<evidence type="ECO:0000256" key="1">
    <source>
        <dbReference type="ARBA" id="ARBA00004980"/>
    </source>
</evidence>
<dbReference type="PANTHER" id="PTHR43322">
    <property type="entry name" value="1-D-DEOXYXYLULOSE 5-PHOSPHATE SYNTHASE-RELATED"/>
    <property type="match status" value="1"/>
</dbReference>
<feature type="domain" description="Transketolase-like pyrimidine-binding" evidence="12">
    <location>
        <begin position="348"/>
        <end position="511"/>
    </location>
</feature>
<comment type="pathway">
    <text evidence="1 10">Metabolic intermediate biosynthesis; 1-deoxy-D-xylulose 5-phosphate biosynthesis; 1-deoxy-D-xylulose 5-phosphate from D-glyceraldehyde 3-phosphate and pyruvate: step 1/1.</text>
</comment>
<evidence type="ECO:0000256" key="3">
    <source>
        <dbReference type="ARBA" id="ARBA00011738"/>
    </source>
</evidence>
<dbReference type="InterPro" id="IPR020826">
    <property type="entry name" value="Transketolase_BS"/>
</dbReference>
<organism evidence="13 14">
    <name type="scientific">Candidatus Mailhella merdigallinarum</name>
    <dbReference type="NCBI Taxonomy" id="2838658"/>
    <lineage>
        <taxon>Bacteria</taxon>
        <taxon>Pseudomonadati</taxon>
        <taxon>Thermodesulfobacteriota</taxon>
        <taxon>Desulfovibrionia</taxon>
        <taxon>Desulfovibrionales</taxon>
        <taxon>Desulfovibrionaceae</taxon>
        <taxon>Mailhella</taxon>
    </lineage>
</organism>
<reference evidence="13" key="1">
    <citation type="journal article" date="2021" name="PeerJ">
        <title>Extensive microbial diversity within the chicken gut microbiome revealed by metagenomics and culture.</title>
        <authorList>
            <person name="Gilroy R."/>
            <person name="Ravi A."/>
            <person name="Getino M."/>
            <person name="Pursley I."/>
            <person name="Horton D.L."/>
            <person name="Alikhan N.F."/>
            <person name="Baker D."/>
            <person name="Gharbi K."/>
            <person name="Hall N."/>
            <person name="Watson M."/>
            <person name="Adriaenssens E.M."/>
            <person name="Foster-Nyarko E."/>
            <person name="Jarju S."/>
            <person name="Secka A."/>
            <person name="Antonio M."/>
            <person name="Oren A."/>
            <person name="Chaudhuri R.R."/>
            <person name="La Ragione R."/>
            <person name="Hildebrand F."/>
            <person name="Pallen M.J."/>
        </authorList>
    </citation>
    <scope>NUCLEOTIDE SEQUENCE</scope>
    <source>
        <strain evidence="13">CHK186-16707</strain>
    </source>
</reference>
<feature type="region of interest" description="Disordered" evidence="11">
    <location>
        <begin position="314"/>
        <end position="346"/>
    </location>
</feature>
<comment type="cofactor">
    <cofactor evidence="10">
        <name>Mg(2+)</name>
        <dbReference type="ChEBI" id="CHEBI:18420"/>
    </cofactor>
    <text evidence="10">Binds 1 Mg(2+) ion per subunit.</text>
</comment>
<dbReference type="EC" id="2.2.1.7" evidence="10"/>
<dbReference type="NCBIfam" id="NF003933">
    <property type="entry name" value="PRK05444.2-2"/>
    <property type="match status" value="1"/>
</dbReference>
<dbReference type="InterPro" id="IPR033248">
    <property type="entry name" value="Transketolase_C"/>
</dbReference>
<feature type="binding site" evidence="10">
    <location>
        <begin position="151"/>
        <end position="152"/>
    </location>
    <ligand>
        <name>thiamine diphosphate</name>
        <dbReference type="ChEBI" id="CHEBI:58937"/>
    </ligand>
</feature>
<evidence type="ECO:0000256" key="9">
    <source>
        <dbReference type="ARBA" id="ARBA00023229"/>
    </source>
</evidence>
<dbReference type="GO" id="GO:0016114">
    <property type="term" value="P:terpenoid biosynthetic process"/>
    <property type="evidence" value="ECO:0007669"/>
    <property type="project" value="UniProtKB-UniRule"/>
</dbReference>
<feature type="binding site" evidence="10">
    <location>
        <begin position="119"/>
        <end position="121"/>
    </location>
    <ligand>
        <name>thiamine diphosphate</name>
        <dbReference type="ChEBI" id="CHEBI:58937"/>
    </ligand>
</feature>
<dbReference type="HAMAP" id="MF_00315">
    <property type="entry name" value="DXP_synth"/>
    <property type="match status" value="1"/>
</dbReference>
<evidence type="ECO:0000256" key="6">
    <source>
        <dbReference type="ARBA" id="ARBA00022842"/>
    </source>
</evidence>
<feature type="binding site" evidence="10">
    <location>
        <position position="179"/>
    </location>
    <ligand>
        <name>thiamine diphosphate</name>
        <dbReference type="ChEBI" id="CHEBI:58937"/>
    </ligand>
</feature>
<dbReference type="EMBL" id="DXAN01000003">
    <property type="protein sequence ID" value="HJA07831.1"/>
    <property type="molecule type" value="Genomic_DNA"/>
</dbReference>
<feature type="binding site" evidence="10">
    <location>
        <position position="150"/>
    </location>
    <ligand>
        <name>Mg(2+)</name>
        <dbReference type="ChEBI" id="CHEBI:18420"/>
    </ligand>
</feature>
<dbReference type="PANTHER" id="PTHR43322:SF5">
    <property type="entry name" value="1-DEOXY-D-XYLULOSE-5-PHOSPHATE SYNTHASE, CHLOROPLASTIC"/>
    <property type="match status" value="1"/>
</dbReference>
<comment type="function">
    <text evidence="10">Catalyzes the acyloin condensation reaction between C atoms 2 and 3 of pyruvate and glyceraldehyde 3-phosphate to yield 1-deoxy-D-xylulose-5-phosphate (DXP).</text>
</comment>
<reference evidence="13" key="2">
    <citation type="submission" date="2021-04" db="EMBL/GenBank/DDBJ databases">
        <authorList>
            <person name="Gilroy R."/>
        </authorList>
    </citation>
    <scope>NUCLEOTIDE SEQUENCE</scope>
    <source>
        <strain evidence="13">CHK186-16707</strain>
    </source>
</reference>
<evidence type="ECO:0000256" key="11">
    <source>
        <dbReference type="SAM" id="MobiDB-lite"/>
    </source>
</evidence>
<dbReference type="GO" id="GO:0030976">
    <property type="term" value="F:thiamine pyrophosphate binding"/>
    <property type="evidence" value="ECO:0007669"/>
    <property type="project" value="UniProtKB-UniRule"/>
</dbReference>
<dbReference type="GO" id="GO:0009228">
    <property type="term" value="P:thiamine biosynthetic process"/>
    <property type="evidence" value="ECO:0007669"/>
    <property type="project" value="UniProtKB-UniRule"/>
</dbReference>
<feature type="binding site" evidence="10">
    <location>
        <position position="314"/>
    </location>
    <ligand>
        <name>thiamine diphosphate</name>
        <dbReference type="ChEBI" id="CHEBI:58937"/>
    </ligand>
</feature>
<comment type="catalytic activity">
    <reaction evidence="10">
        <text>D-glyceraldehyde 3-phosphate + pyruvate + H(+) = 1-deoxy-D-xylulose 5-phosphate + CO2</text>
        <dbReference type="Rhea" id="RHEA:12605"/>
        <dbReference type="ChEBI" id="CHEBI:15361"/>
        <dbReference type="ChEBI" id="CHEBI:15378"/>
        <dbReference type="ChEBI" id="CHEBI:16526"/>
        <dbReference type="ChEBI" id="CHEBI:57792"/>
        <dbReference type="ChEBI" id="CHEBI:59776"/>
        <dbReference type="EC" id="2.2.1.7"/>
    </reaction>
</comment>
<dbReference type="GO" id="GO:0019288">
    <property type="term" value="P:isopentenyl diphosphate biosynthetic process, methylerythritol 4-phosphate pathway"/>
    <property type="evidence" value="ECO:0007669"/>
    <property type="project" value="TreeGrafter"/>
</dbReference>
<evidence type="ECO:0000259" key="12">
    <source>
        <dbReference type="SMART" id="SM00861"/>
    </source>
</evidence>
<evidence type="ECO:0000313" key="14">
    <source>
        <dbReference type="Proteomes" id="UP000824225"/>
    </source>
</evidence>
<dbReference type="CDD" id="cd02007">
    <property type="entry name" value="TPP_DXS"/>
    <property type="match status" value="1"/>
</dbReference>
<comment type="subunit">
    <text evidence="3 10">Homodimer.</text>
</comment>
<dbReference type="CDD" id="cd07033">
    <property type="entry name" value="TPP_PYR_DXS_TK_like"/>
    <property type="match status" value="1"/>
</dbReference>
<comment type="cofactor">
    <cofactor evidence="10">
        <name>thiamine diphosphate</name>
        <dbReference type="ChEBI" id="CHEBI:58937"/>
    </cofactor>
    <text evidence="10">Binds 1 thiamine pyrophosphate per subunit.</text>
</comment>
<evidence type="ECO:0000256" key="7">
    <source>
        <dbReference type="ARBA" id="ARBA00022977"/>
    </source>
</evidence>
<evidence type="ECO:0000256" key="10">
    <source>
        <dbReference type="HAMAP-Rule" id="MF_00315"/>
    </source>
</evidence>
<comment type="caution">
    <text evidence="13">The sequence shown here is derived from an EMBL/GenBank/DDBJ whole genome shotgun (WGS) entry which is preliminary data.</text>
</comment>
<comment type="similarity">
    <text evidence="2 10">Belongs to the transketolase family. DXPS subfamily.</text>
</comment>
<dbReference type="GO" id="GO:0008661">
    <property type="term" value="F:1-deoxy-D-xylulose-5-phosphate synthase activity"/>
    <property type="evidence" value="ECO:0007669"/>
    <property type="project" value="UniProtKB-UniRule"/>
</dbReference>
<feature type="binding site" evidence="10">
    <location>
        <position position="78"/>
    </location>
    <ligand>
        <name>thiamine diphosphate</name>
        <dbReference type="ChEBI" id="CHEBI:58937"/>
    </ligand>
</feature>
<dbReference type="Gene3D" id="3.40.50.970">
    <property type="match status" value="2"/>
</dbReference>
<dbReference type="SUPFAM" id="SSF52518">
    <property type="entry name" value="Thiamin diphosphate-binding fold (THDP-binding)"/>
    <property type="match status" value="2"/>
</dbReference>
<evidence type="ECO:0000256" key="4">
    <source>
        <dbReference type="ARBA" id="ARBA00022679"/>
    </source>
</evidence>
<dbReference type="FunFam" id="3.40.50.970:FF:000005">
    <property type="entry name" value="1-deoxy-D-xylulose-5-phosphate synthase"/>
    <property type="match status" value="1"/>
</dbReference>
<dbReference type="GO" id="GO:0000287">
    <property type="term" value="F:magnesium ion binding"/>
    <property type="evidence" value="ECO:0007669"/>
    <property type="project" value="UniProtKB-UniRule"/>
</dbReference>
<keyword evidence="5 10" id="KW-0479">Metal-binding</keyword>
<evidence type="ECO:0000256" key="8">
    <source>
        <dbReference type="ARBA" id="ARBA00023052"/>
    </source>
</evidence>
<dbReference type="Pfam" id="PF13292">
    <property type="entry name" value="DXP_synthase_N"/>
    <property type="match status" value="2"/>
</dbReference>
<dbReference type="GO" id="GO:0005829">
    <property type="term" value="C:cytosol"/>
    <property type="evidence" value="ECO:0007669"/>
    <property type="project" value="TreeGrafter"/>
</dbReference>
<keyword evidence="7 10" id="KW-0784">Thiamine biosynthesis</keyword>
<dbReference type="SMART" id="SM00861">
    <property type="entry name" value="Transket_pyr"/>
    <property type="match status" value="1"/>
</dbReference>
<dbReference type="Pfam" id="PF02779">
    <property type="entry name" value="Transket_pyr"/>
    <property type="match status" value="1"/>
</dbReference>
<dbReference type="Gene3D" id="3.40.50.920">
    <property type="match status" value="1"/>
</dbReference>
<dbReference type="InterPro" id="IPR005477">
    <property type="entry name" value="Dxylulose-5-P_synthase"/>
</dbReference>
<proteinExistence type="inferred from homology"/>
<keyword evidence="9 10" id="KW-0414">Isoprene biosynthesis</keyword>
<keyword evidence="4 10" id="KW-0808">Transferase</keyword>
<dbReference type="InterPro" id="IPR009014">
    <property type="entry name" value="Transketo_C/PFOR_II"/>
</dbReference>
<dbReference type="SUPFAM" id="SSF52922">
    <property type="entry name" value="TK C-terminal domain-like"/>
    <property type="match status" value="1"/>
</dbReference>
<dbReference type="PROSITE" id="PS00802">
    <property type="entry name" value="TRANSKETOLASE_2"/>
    <property type="match status" value="1"/>
</dbReference>
<evidence type="ECO:0000256" key="5">
    <source>
        <dbReference type="ARBA" id="ARBA00022723"/>
    </source>
</evidence>
<gene>
    <name evidence="10" type="primary">dxs</name>
    <name evidence="13" type="ORF">H9962_01370</name>
</gene>
<evidence type="ECO:0000313" key="13">
    <source>
        <dbReference type="EMBL" id="HJA07831.1"/>
    </source>
</evidence>
<sequence>MPFELPPLLASLCLPDDIPGLTPPQRAILAQEVRDVILRVVSQNGGHLAPSLGVVELTIALLAVFDPRRDAVVWDVGHQAYPWKLLTGRADRFDTLRRRGGLSGFPHRSESPCDAFGVGHASTSLSAALGMAVARDLQGGDEHVTAVIGDGALTGGMAFEALNQAGGMGKRLIVILNDNSMSIAPSVGALSQFLHENPLGLRSVTKSDGPPAALSLFLSRNLLTKRARQAKQRMAGLLLSVPRIGPQLLDMAQQGELSFKSFFTPGTLFEAFHFNYIGPIDGHDIGQLVRHLETAKGLEAPVLLHVRTRKGRGYAPAEADPERFHGVSGFSPDTGRPLSPPSDEPQGPGYSCAFGGALCKLAESDPRIVAITAAMPEGTGLSDFRERFPERFIDVGICEEHAVTFAAGLASRGLRPVVAVYSTFMQRAYDQIIHDVCLQKLPVVLCLDRAGLVGEDGPTHHGAFDLSWLRVVPNLSLAAPRDEGELAHALYTALKLDGPTALRYPRGRSRLPASPFAAEEVCVPPRQFRFLPPGSGEMLLEGEGRVCVVAAGQRALPAVEAAQRVAAKSGRRASVFDPRWIKPLPEAQLLTLAKTHEALLLVEENSLLGGFSSAVLELLADHDLSGALKVRRLGLPDRFVPHGEARGLRAELGLNVDGIAAALESLFTELP</sequence>
<dbReference type="Proteomes" id="UP000824225">
    <property type="component" value="Unassembled WGS sequence"/>
</dbReference>
<keyword evidence="6 10" id="KW-0460">Magnesium</keyword>
<feature type="binding site" evidence="10">
    <location>
        <position position="399"/>
    </location>
    <ligand>
        <name>thiamine diphosphate</name>
        <dbReference type="ChEBI" id="CHEBI:58937"/>
    </ligand>
</feature>
<evidence type="ECO:0000256" key="2">
    <source>
        <dbReference type="ARBA" id="ARBA00011081"/>
    </source>
</evidence>
<accession>A0A9D2KKL9</accession>
<dbReference type="InterPro" id="IPR005475">
    <property type="entry name" value="Transketolase-like_Pyr-bd"/>
</dbReference>
<protein>
    <recommendedName>
        <fullName evidence="10">1-deoxy-D-xylulose-5-phosphate synthase</fullName>
        <ecNumber evidence="10">2.2.1.7</ecNumber>
    </recommendedName>
    <alternativeName>
        <fullName evidence="10">1-deoxyxylulose-5-phosphate synthase</fullName>
        <shortName evidence="10">DXP synthase</shortName>
        <shortName evidence="10">DXPS</shortName>
    </alternativeName>
</protein>
<dbReference type="AlphaFoldDB" id="A0A9D2KKL9"/>
<dbReference type="InterPro" id="IPR029061">
    <property type="entry name" value="THDP-binding"/>
</dbReference>
<name>A0A9D2KKL9_9BACT</name>